<dbReference type="RefSeq" id="WP_147669170.1">
    <property type="nucleotide sequence ID" value="NZ_CP120678.1"/>
</dbReference>
<evidence type="ECO:0000313" key="2">
    <source>
        <dbReference type="Proteomes" id="UP001243623"/>
    </source>
</evidence>
<dbReference type="EMBL" id="CP120678">
    <property type="protein sequence ID" value="WIW69706.1"/>
    <property type="molecule type" value="Genomic_DNA"/>
</dbReference>
<dbReference type="Proteomes" id="UP001243623">
    <property type="component" value="Chromosome"/>
</dbReference>
<name>A0A9Y2ERX5_9FIRM</name>
<proteinExistence type="predicted"/>
<dbReference type="KEGG" id="sgbi:P3F81_07185"/>
<gene>
    <name evidence="1" type="ORF">P3F81_07185</name>
</gene>
<reference evidence="1" key="1">
    <citation type="submission" date="2023-03" db="EMBL/GenBank/DDBJ databases">
        <title>Selenobaculum gbiensis gen. nov. sp. nov., a new bacterium isolated from the gut microbiota of IBD patient.</title>
        <authorList>
            <person name="Yeo S."/>
            <person name="Park H."/>
            <person name="Huh C.S."/>
        </authorList>
    </citation>
    <scope>NUCLEOTIDE SEQUENCE</scope>
    <source>
        <strain evidence="1">ICN-92133</strain>
    </source>
</reference>
<accession>A0A9Y2ERX5</accession>
<dbReference type="AlphaFoldDB" id="A0A9Y2ERX5"/>
<organism evidence="1 2">
    <name type="scientific">Selenobaculum gibii</name>
    <dbReference type="NCBI Taxonomy" id="3054208"/>
    <lineage>
        <taxon>Bacteria</taxon>
        <taxon>Bacillati</taxon>
        <taxon>Bacillota</taxon>
        <taxon>Negativicutes</taxon>
        <taxon>Selenomonadales</taxon>
        <taxon>Selenomonadaceae</taxon>
        <taxon>Selenobaculum</taxon>
    </lineage>
</organism>
<protein>
    <submittedName>
        <fullName evidence="1">Uncharacterized protein</fullName>
    </submittedName>
</protein>
<keyword evidence="2" id="KW-1185">Reference proteome</keyword>
<evidence type="ECO:0000313" key="1">
    <source>
        <dbReference type="EMBL" id="WIW69706.1"/>
    </source>
</evidence>
<sequence>MVINGAVIKEQGVTFAIISVKPHVTRYTVTAIEARQNYAAFFPNMPIILMSQNEQGVPRFVGRKDIVDFLKTIKIEQIPWKQYHVY</sequence>